<evidence type="ECO:0000313" key="3">
    <source>
        <dbReference type="EMBL" id="EFO16570.1"/>
    </source>
</evidence>
<dbReference type="OrthoDB" id="9991628at2759"/>
<evidence type="ECO:0000256" key="2">
    <source>
        <dbReference type="PROSITE-ProRule" id="PRU00124"/>
    </source>
</evidence>
<dbReference type="InterPro" id="IPR002172">
    <property type="entry name" value="LDrepeatLR_classA_rpt"/>
</dbReference>
<reference evidence="3" key="1">
    <citation type="submission" date="2012-04" db="EMBL/GenBank/DDBJ databases">
        <title>The Genome Sequence of Loa loa.</title>
        <authorList>
            <consortium name="The Broad Institute Genome Sequencing Platform"/>
            <consortium name="Broad Institute Genome Sequencing Center for Infectious Disease"/>
            <person name="Nutman T.B."/>
            <person name="Fink D.L."/>
            <person name="Russ C."/>
            <person name="Young S."/>
            <person name="Zeng Q."/>
            <person name="Gargeya S."/>
            <person name="Alvarado L."/>
            <person name="Berlin A."/>
            <person name="Chapman S.B."/>
            <person name="Chen Z."/>
            <person name="Freedman E."/>
            <person name="Gellesch M."/>
            <person name="Goldberg J."/>
            <person name="Griggs A."/>
            <person name="Gujja S."/>
            <person name="Heilman E.R."/>
            <person name="Heiman D."/>
            <person name="Howarth C."/>
            <person name="Mehta T."/>
            <person name="Neiman D."/>
            <person name="Pearson M."/>
            <person name="Roberts A."/>
            <person name="Saif S."/>
            <person name="Shea T."/>
            <person name="Shenoy N."/>
            <person name="Sisk P."/>
            <person name="Stolte C."/>
            <person name="Sykes S."/>
            <person name="White J."/>
            <person name="Yandava C."/>
            <person name="Haas B."/>
            <person name="Henn M.R."/>
            <person name="Nusbaum C."/>
            <person name="Birren B."/>
        </authorList>
    </citation>
    <scope>NUCLEOTIDE SEQUENCE [LARGE SCALE GENOMIC DNA]</scope>
</reference>
<dbReference type="Gene3D" id="4.10.400.10">
    <property type="entry name" value="Low-density Lipoprotein Receptor"/>
    <property type="match status" value="1"/>
</dbReference>
<proteinExistence type="predicted"/>
<organism evidence="3">
    <name type="scientific">Loa loa</name>
    <name type="common">Eye worm</name>
    <name type="synonym">Filaria loa</name>
    <dbReference type="NCBI Taxonomy" id="7209"/>
    <lineage>
        <taxon>Eukaryota</taxon>
        <taxon>Metazoa</taxon>
        <taxon>Ecdysozoa</taxon>
        <taxon>Nematoda</taxon>
        <taxon>Chromadorea</taxon>
        <taxon>Rhabditida</taxon>
        <taxon>Spirurina</taxon>
        <taxon>Spiruromorpha</taxon>
        <taxon>Filarioidea</taxon>
        <taxon>Onchocercidae</taxon>
        <taxon>Loa</taxon>
    </lineage>
</organism>
<feature type="disulfide bond" evidence="2">
    <location>
        <begin position="86"/>
        <end position="104"/>
    </location>
</feature>
<name>A0A1S0TNB8_LOALO</name>
<dbReference type="SUPFAM" id="SSF57424">
    <property type="entry name" value="LDL receptor-like module"/>
    <property type="match status" value="1"/>
</dbReference>
<protein>
    <submittedName>
        <fullName evidence="3">Low-density lipoprotein receptor domain class A containing protein</fullName>
    </submittedName>
</protein>
<dbReference type="OMA" id="WINDGET"/>
<accession>A0A1S0TNB8</accession>
<keyword evidence="3" id="KW-0675">Receptor</keyword>
<dbReference type="CTD" id="9949395"/>
<dbReference type="Pfam" id="PF00057">
    <property type="entry name" value="Ldl_recept_a"/>
    <property type="match status" value="1"/>
</dbReference>
<keyword evidence="1 2" id="KW-1015">Disulfide bond</keyword>
<dbReference type="AlphaFoldDB" id="A0A1S0TNB8"/>
<dbReference type="RefSeq" id="XP_003147499.1">
    <property type="nucleotide sequence ID" value="XM_003147451.1"/>
</dbReference>
<dbReference type="PROSITE" id="PS50068">
    <property type="entry name" value="LDLRA_2"/>
    <property type="match status" value="1"/>
</dbReference>
<dbReference type="CDD" id="cd00112">
    <property type="entry name" value="LDLa"/>
    <property type="match status" value="1"/>
</dbReference>
<dbReference type="EMBL" id="JH712147">
    <property type="protein sequence ID" value="EFO16570.1"/>
    <property type="molecule type" value="Genomic_DNA"/>
</dbReference>
<gene>
    <name evidence="3" type="ORF">LOAG_11935</name>
</gene>
<feature type="disulfide bond" evidence="2">
    <location>
        <begin position="79"/>
        <end position="91"/>
    </location>
</feature>
<keyword evidence="3" id="KW-0449">Lipoprotein</keyword>
<evidence type="ECO:0000256" key="1">
    <source>
        <dbReference type="ARBA" id="ARBA00023157"/>
    </source>
</evidence>
<dbReference type="InParanoid" id="A0A1S0TNB8"/>
<dbReference type="KEGG" id="loa:LOAG_11935"/>
<dbReference type="SMART" id="SM00192">
    <property type="entry name" value="LDLa"/>
    <property type="match status" value="1"/>
</dbReference>
<dbReference type="InterPro" id="IPR036055">
    <property type="entry name" value="LDL_receptor-like_sf"/>
</dbReference>
<dbReference type="GeneID" id="9949395"/>
<comment type="caution">
    <text evidence="2">Lacks conserved residue(s) required for the propagation of feature annotation.</text>
</comment>
<sequence>MMAPFAQKVITPLKVFPPCGHRGDFVINQKTNPSIDIQLNSGVGAQIPSIIGHNLDTAAQVSSKILVKNRSSIIRQYHCPSNTFRCGDGSCIPQDWINDGETDCHDLSDEKIRSTTALFQPIESSENIEYPTTTEETLDDPFDHIVTFPSIDQLPISISPLLRSDGTKSYPSINHTYGCSNIIQIRVNQCSTDLTDWIKNLEQVNLTNSSILNDETR</sequence>